<dbReference type="PROSITE" id="PS00383">
    <property type="entry name" value="TYR_PHOSPHATASE_1"/>
    <property type="match status" value="1"/>
</dbReference>
<dbReference type="InterPro" id="IPR016130">
    <property type="entry name" value="Tyr_Pase_AS"/>
</dbReference>
<organism evidence="2 3">
    <name type="scientific">Myroides odoratus</name>
    <name type="common">Flavobacterium odoratum</name>
    <dbReference type="NCBI Taxonomy" id="256"/>
    <lineage>
        <taxon>Bacteria</taxon>
        <taxon>Pseudomonadati</taxon>
        <taxon>Bacteroidota</taxon>
        <taxon>Flavobacteriia</taxon>
        <taxon>Flavobacteriales</taxon>
        <taxon>Flavobacteriaceae</taxon>
        <taxon>Myroides</taxon>
    </lineage>
</organism>
<dbReference type="PANTHER" id="PTHR31126">
    <property type="entry name" value="TYROSINE-PROTEIN PHOSPHATASE"/>
    <property type="match status" value="1"/>
</dbReference>
<evidence type="ECO:0000256" key="1">
    <source>
        <dbReference type="ARBA" id="ARBA00009580"/>
    </source>
</evidence>
<comment type="similarity">
    <text evidence="1">Belongs to the protein-tyrosine phosphatase family.</text>
</comment>
<dbReference type="RefSeq" id="WP_115090906.1">
    <property type="nucleotide sequence ID" value="NZ_CP068107.1"/>
</dbReference>
<evidence type="ECO:0000313" key="3">
    <source>
        <dbReference type="Proteomes" id="UP000255024"/>
    </source>
</evidence>
<dbReference type="GO" id="GO:0004725">
    <property type="term" value="F:protein tyrosine phosphatase activity"/>
    <property type="evidence" value="ECO:0007669"/>
    <property type="project" value="UniProtKB-EC"/>
</dbReference>
<name>A0A378RP67_MYROD</name>
<sequence>MKKYEILVLVGGMLMLGSCSYKHAYQPIAFSKLDTTENYEALTQRYAMGEENEFTPNAKQKELYLEVNQGVEIPNVSNVRELGGIITQDQRVIKSGHFYRSGHLGKLKKKHFKTLEQYTITQVIDLRTDREIKKHPDHLPTTIQYYNEQAFEDSEDMFSKAKKEVLKGRVTVEESNKAVEDFYGVYVLDNPQKIREIVLRMLDHDKATLFHCSAGKDRTGMIGAILLSILNVDRETIMEEYLRSNNERIDDVSGRMKLAKFGKFIFPKIDYEVIENFSWIKPNYLEAMFAAIEAKYGSMDNYIHDGLSITKEQRQKYIEKYTVILK</sequence>
<proteinExistence type="inferred from homology"/>
<accession>A0A378RP67</accession>
<dbReference type="EC" id="3.1.3.48" evidence="2"/>
<dbReference type="InterPro" id="IPR026893">
    <property type="entry name" value="Tyr/Ser_Pase_IphP-type"/>
</dbReference>
<dbReference type="Pfam" id="PF13350">
    <property type="entry name" value="Y_phosphatase3"/>
    <property type="match status" value="1"/>
</dbReference>
<dbReference type="Gene3D" id="3.90.190.10">
    <property type="entry name" value="Protein tyrosine phosphatase superfamily"/>
    <property type="match status" value="1"/>
</dbReference>
<dbReference type="InterPro" id="IPR029021">
    <property type="entry name" value="Prot-tyrosine_phosphatase-like"/>
</dbReference>
<dbReference type="Proteomes" id="UP000255024">
    <property type="component" value="Unassembled WGS sequence"/>
</dbReference>
<protein>
    <submittedName>
        <fullName evidence="2">Tyrosine-protein phosphatase</fullName>
        <ecNumber evidence="2">3.1.3.48</ecNumber>
    </submittedName>
</protein>
<gene>
    <name evidence="2" type="primary">iphP_2</name>
    <name evidence="2" type="ORF">NCTC11179_01621</name>
</gene>
<reference evidence="2 3" key="1">
    <citation type="submission" date="2018-06" db="EMBL/GenBank/DDBJ databases">
        <authorList>
            <consortium name="Pathogen Informatics"/>
            <person name="Doyle S."/>
        </authorList>
    </citation>
    <scope>NUCLEOTIDE SEQUENCE [LARGE SCALE GENOMIC DNA]</scope>
    <source>
        <strain evidence="2 3">NCTC11179</strain>
    </source>
</reference>
<dbReference type="PANTHER" id="PTHR31126:SF1">
    <property type="entry name" value="TYROSINE SPECIFIC PROTEIN PHOSPHATASES DOMAIN-CONTAINING PROTEIN"/>
    <property type="match status" value="1"/>
</dbReference>
<keyword evidence="2" id="KW-0378">Hydrolase</keyword>
<keyword evidence="3" id="KW-1185">Reference proteome</keyword>
<dbReference type="SUPFAM" id="SSF52799">
    <property type="entry name" value="(Phosphotyrosine protein) phosphatases II"/>
    <property type="match status" value="1"/>
</dbReference>
<dbReference type="EMBL" id="UGQL01000001">
    <property type="protein sequence ID" value="STZ28081.1"/>
    <property type="molecule type" value="Genomic_DNA"/>
</dbReference>
<dbReference type="PROSITE" id="PS51257">
    <property type="entry name" value="PROKAR_LIPOPROTEIN"/>
    <property type="match status" value="1"/>
</dbReference>
<evidence type="ECO:0000313" key="2">
    <source>
        <dbReference type="EMBL" id="STZ28081.1"/>
    </source>
</evidence>
<dbReference type="AlphaFoldDB" id="A0A378RP67"/>